<dbReference type="InterPro" id="IPR012341">
    <property type="entry name" value="6hp_glycosidase-like_sf"/>
</dbReference>
<keyword evidence="14" id="KW-1185">Reference proteome</keyword>
<dbReference type="GO" id="GO:0030245">
    <property type="term" value="P:cellulose catabolic process"/>
    <property type="evidence" value="ECO:0007669"/>
    <property type="project" value="UniProtKB-KW"/>
</dbReference>
<evidence type="ECO:0000256" key="7">
    <source>
        <dbReference type="ARBA" id="ARBA00023326"/>
    </source>
</evidence>
<dbReference type="GO" id="GO:0008810">
    <property type="term" value="F:cellulase activity"/>
    <property type="evidence" value="ECO:0007669"/>
    <property type="project" value="UniProtKB-EC"/>
</dbReference>
<keyword evidence="7 8" id="KW-0624">Polysaccharide degradation</keyword>
<evidence type="ECO:0000256" key="3">
    <source>
        <dbReference type="ARBA" id="ARBA00022801"/>
    </source>
</evidence>
<keyword evidence="6 8" id="KW-0326">Glycosidase</keyword>
<dbReference type="InterPro" id="IPR033126">
    <property type="entry name" value="Glyco_hydro_9_Asp/Glu_AS"/>
</dbReference>
<feature type="active site" evidence="9">
    <location>
        <position position="810"/>
    </location>
</feature>
<dbReference type="Pfam" id="PF00759">
    <property type="entry name" value="Glyco_hydro_9"/>
    <property type="match status" value="1"/>
</dbReference>
<dbReference type="Gene3D" id="1.50.10.10">
    <property type="match status" value="1"/>
</dbReference>
<feature type="active site" evidence="8">
    <location>
        <position position="750"/>
    </location>
</feature>
<keyword evidence="3 8" id="KW-0378">Hydrolase</keyword>
<dbReference type="InterPro" id="IPR008928">
    <property type="entry name" value="6-hairpin_glycosidase_sf"/>
</dbReference>
<dbReference type="InterPro" id="IPR025114">
    <property type="entry name" value="D27-like_C"/>
</dbReference>
<feature type="domain" description="Beta-carotene isomerase D27-like C-terminal" evidence="12">
    <location>
        <begin position="219"/>
        <end position="300"/>
    </location>
</feature>
<comment type="catalytic activity">
    <reaction evidence="1 10">
        <text>Endohydrolysis of (1-&gt;4)-beta-D-glucosidic linkages in cellulose, lichenin and cereal beta-D-glucans.</text>
        <dbReference type="EC" id="3.2.1.4"/>
    </reaction>
</comment>
<dbReference type="PANTHER" id="PTHR22298">
    <property type="entry name" value="ENDO-1,4-BETA-GLUCANASE"/>
    <property type="match status" value="1"/>
</dbReference>
<dbReference type="EC" id="3.2.1.4" evidence="10"/>
<dbReference type="PROSITE" id="PS00592">
    <property type="entry name" value="GH9_2"/>
    <property type="match status" value="1"/>
</dbReference>
<dbReference type="AlphaFoldDB" id="A0AAV0JG39"/>
<evidence type="ECO:0000313" key="13">
    <source>
        <dbReference type="EMBL" id="CAI0408893.1"/>
    </source>
</evidence>
<dbReference type="Proteomes" id="UP001154282">
    <property type="component" value="Unassembled WGS sequence"/>
</dbReference>
<evidence type="ECO:0000256" key="8">
    <source>
        <dbReference type="PROSITE-ProRule" id="PRU10059"/>
    </source>
</evidence>
<evidence type="ECO:0000256" key="2">
    <source>
        <dbReference type="ARBA" id="ARBA00007072"/>
    </source>
</evidence>
<proteinExistence type="inferred from homology"/>
<dbReference type="InterPro" id="IPR001701">
    <property type="entry name" value="Glyco_hydro_9"/>
</dbReference>
<dbReference type="SUPFAM" id="SSF48208">
    <property type="entry name" value="Six-hairpin glycosidases"/>
    <property type="match status" value="1"/>
</dbReference>
<dbReference type="PROSITE" id="PS00698">
    <property type="entry name" value="GH9_3"/>
    <property type="match status" value="1"/>
</dbReference>
<evidence type="ECO:0000256" key="10">
    <source>
        <dbReference type="RuleBase" id="RU361166"/>
    </source>
</evidence>
<accession>A0AAV0JG39</accession>
<gene>
    <name evidence="13" type="ORF">LITE_LOCUS14156</name>
</gene>
<evidence type="ECO:0000256" key="9">
    <source>
        <dbReference type="PROSITE-ProRule" id="PRU10060"/>
    </source>
</evidence>
<evidence type="ECO:0000256" key="4">
    <source>
        <dbReference type="ARBA" id="ARBA00023001"/>
    </source>
</evidence>
<sequence length="831" mass="91929">MDLSFKSLRNQKAHPGLRTSQQFLFGLQSLYCKKSRQETFSLKSDCKPLISSFQVVHFEFMVALISSFQVAHFNSNPPQQNLRRNLLQHHRRTSLIRCGIAEASGQPAPVGQKTKYNDGLFEKLFMTLFARKMEKFGAPAKAGGAGKEKGWLDYNYESFVDASKKVMQGRNRIQQQQVVRQVLLSMLPPGAPEQFRKLFPPTRWAEEFNAALTVPFFQWLVGPSEVIEVEVNGVKQRSGVLIKKCRYLENSGCVGMCVNMCKIPTQDFFTNEFGLPLTMNPNFEDMSCEMIYGQAPPAFEDDPVAKQPCFANICGTRSILFCSPTQFCESARDQISSCNSTTTDAESLDKGSHPCIADLQLDAFTPQDYADALDKSILFFEGQRSGKLPADQRLAWRADSGLSDGTTYHVNLVGGYYDAGDNVKFGLPMAFTTTLLAWSVIEFGSSMGNQIHNAKSAIRWSTDYLLKAATATPDTLYVQVGDPNMDHRCWERPEDMDTPRTVYKVTAQNPGSDVEAETAAALAAASIVFRDSDPRYSSKLLGTAMKVFSFADRYRGSYSESLSSAVCPFYCSYSGYHDELLWGASWLHRASQNVSYLNYIQSNGHTLGAEDDDYSFSWDDKRPGTKVLLSKGFLESSQPEFLTFKSHSDNYICSLIPGSSSFQAQYTPGGLLYKGSESNLQYVTSTTFLLLTYAKYLSSNGGETSCGGTTVTAESLVAQAKKQVDYILGDNPQKMSYMVGFGEKYPHHVHHRGSSVPGVKSHPARIPCGDGFQYLYSGSPNPNVLVGAILGGPDSRDEFADARSNYQQSEPATYINAPFVGAVAFFAATTT</sequence>
<comment type="caution">
    <text evidence="13">The sequence shown here is derived from an EMBL/GenBank/DDBJ whole genome shotgun (WGS) entry which is preliminary data.</text>
</comment>
<dbReference type="GO" id="GO:0005506">
    <property type="term" value="F:iron ion binding"/>
    <property type="evidence" value="ECO:0007669"/>
    <property type="project" value="InterPro"/>
</dbReference>
<name>A0AAV0JG39_9ROSI</name>
<organism evidence="13 14">
    <name type="scientific">Linum tenue</name>
    <dbReference type="NCBI Taxonomy" id="586396"/>
    <lineage>
        <taxon>Eukaryota</taxon>
        <taxon>Viridiplantae</taxon>
        <taxon>Streptophyta</taxon>
        <taxon>Embryophyta</taxon>
        <taxon>Tracheophyta</taxon>
        <taxon>Spermatophyta</taxon>
        <taxon>Magnoliopsida</taxon>
        <taxon>eudicotyledons</taxon>
        <taxon>Gunneridae</taxon>
        <taxon>Pentapetalae</taxon>
        <taxon>rosids</taxon>
        <taxon>fabids</taxon>
        <taxon>Malpighiales</taxon>
        <taxon>Linaceae</taxon>
        <taxon>Linum</taxon>
    </lineage>
</organism>
<reference evidence="13" key="1">
    <citation type="submission" date="2022-08" db="EMBL/GenBank/DDBJ databases">
        <authorList>
            <person name="Gutierrez-Valencia J."/>
        </authorList>
    </citation>
    <scope>NUCLEOTIDE SEQUENCE</scope>
</reference>
<keyword evidence="4 10" id="KW-0136">Cellulose degradation</keyword>
<feature type="domain" description="Glycoside hydrolase family 9" evidence="11">
    <location>
        <begin position="369"/>
        <end position="823"/>
    </location>
</feature>
<evidence type="ECO:0000259" key="12">
    <source>
        <dbReference type="Pfam" id="PF13225"/>
    </source>
</evidence>
<evidence type="ECO:0000256" key="1">
    <source>
        <dbReference type="ARBA" id="ARBA00000966"/>
    </source>
</evidence>
<evidence type="ECO:0000256" key="6">
    <source>
        <dbReference type="ARBA" id="ARBA00023295"/>
    </source>
</evidence>
<dbReference type="FunFam" id="1.50.10.10:FF:000020">
    <property type="entry name" value="Endoglucanase"/>
    <property type="match status" value="1"/>
</dbReference>
<evidence type="ECO:0000259" key="11">
    <source>
        <dbReference type="Pfam" id="PF00759"/>
    </source>
</evidence>
<evidence type="ECO:0000313" key="14">
    <source>
        <dbReference type="Proteomes" id="UP001154282"/>
    </source>
</evidence>
<dbReference type="EMBL" id="CAMGYJ010000005">
    <property type="protein sequence ID" value="CAI0408893.1"/>
    <property type="molecule type" value="Genomic_DNA"/>
</dbReference>
<protein>
    <recommendedName>
        <fullName evidence="10">Endoglucanase</fullName>
        <ecNumber evidence="10">3.2.1.4</ecNumber>
    </recommendedName>
</protein>
<comment type="similarity">
    <text evidence="2 8 10">Belongs to the glycosyl hydrolase 9 (cellulase E) family.</text>
</comment>
<dbReference type="Pfam" id="PF13225">
    <property type="entry name" value="D27-like_C"/>
    <property type="match status" value="1"/>
</dbReference>
<dbReference type="InterPro" id="IPR018221">
    <property type="entry name" value="Glyco_hydro_9_His_AS"/>
</dbReference>
<feature type="active site" evidence="9">
    <location>
        <position position="801"/>
    </location>
</feature>
<evidence type="ECO:0000256" key="5">
    <source>
        <dbReference type="ARBA" id="ARBA00023277"/>
    </source>
</evidence>
<keyword evidence="5 8" id="KW-0119">Carbohydrate metabolism</keyword>